<dbReference type="RefSeq" id="XP_007744056.1">
    <property type="nucleotide sequence ID" value="XM_007745866.1"/>
</dbReference>
<dbReference type="AlphaFoldDB" id="W9WTD9"/>
<feature type="region of interest" description="Disordered" evidence="1">
    <location>
        <begin position="1"/>
        <end position="71"/>
    </location>
</feature>
<evidence type="ECO:0000256" key="1">
    <source>
        <dbReference type="SAM" id="MobiDB-lite"/>
    </source>
</evidence>
<feature type="region of interest" description="Disordered" evidence="1">
    <location>
        <begin position="433"/>
        <end position="458"/>
    </location>
</feature>
<dbReference type="eggNOG" id="ENOG502S1M0">
    <property type="taxonomic scope" value="Eukaryota"/>
</dbReference>
<name>W9WTD9_9EURO</name>
<sequence>MAAEASANYSPIPTRDEENGANEGRGEAHEDVQNDVQNPPHDAETTNVPIIEISPPPSPPSPPTRVNTDNSDNISVAQTLSQSGTRPVEQPPNHKRYSNLSVWKERIYNSVAPSLHEIMELGYSDHSTSREYRHHKQRNRLLRLTIGEWINTLALCVGYFSILYAYSKKDTISVPQRRVFNALTTGVSLLLGVNLAASLRSYAKLLRWRMLAACYRPLETFDLVMGCDSLMNVIKLLWKAQNQKRKFLPSRTQILCVLWLLVHLAVTILVGIIGLNYNLDTSADYVLTQKGSTSIVDLNSLSTGDYSADLAAVQQWGIRGEVTTPLDQGYDVEEQQSYYSSFEGHTRYYFQDQNADDPDRVIISSRYIESLASCQDYTVSRGQYGNLSYIIYNNGKKDVNQSLPATPGPGGLLFISKLNPTCGDRCVEFHTFQAATSPDSNDNGDGDEDEDEDNFDGDLDDGGVGTYFICNNTVPQVQDDYNKLTSEYLTEDMVGRMLAGAIGWSDNPPTADGKEEYAVYTNSSEMSFPEALGPGDVADLISSFTMGAISFMDNSPAMYRKTVISKEQPIAAQVLNVTWRYAGTILAVIPFIHFCTLVAVILWANKAIIKDDSHLAIAKAYHTLLRELGDRGCLLRGDEIVSVLGNPPVAYGWQASGEYDRAMHVDVFHNLTTRTEKPFAEGWYDGNGKTNGITTSTGTANNTGLRGSFGQRYRDVDAADYF</sequence>
<reference evidence="3 4" key="1">
    <citation type="submission" date="2013-03" db="EMBL/GenBank/DDBJ databases">
        <title>The Genome Sequence of Cladophialophora psammophila CBS 110553.</title>
        <authorList>
            <consortium name="The Broad Institute Genomics Platform"/>
            <person name="Cuomo C."/>
            <person name="de Hoog S."/>
            <person name="Gorbushina A."/>
            <person name="Walker B."/>
            <person name="Young S.K."/>
            <person name="Zeng Q."/>
            <person name="Gargeya S."/>
            <person name="Fitzgerald M."/>
            <person name="Haas B."/>
            <person name="Abouelleil A."/>
            <person name="Allen A.W."/>
            <person name="Alvarado L."/>
            <person name="Arachchi H.M."/>
            <person name="Berlin A.M."/>
            <person name="Chapman S.B."/>
            <person name="Gainer-Dewar J."/>
            <person name="Goldberg J."/>
            <person name="Griggs A."/>
            <person name="Gujja S."/>
            <person name="Hansen M."/>
            <person name="Howarth C."/>
            <person name="Imamovic A."/>
            <person name="Ireland A."/>
            <person name="Larimer J."/>
            <person name="McCowan C."/>
            <person name="Murphy C."/>
            <person name="Pearson M."/>
            <person name="Poon T.W."/>
            <person name="Priest M."/>
            <person name="Roberts A."/>
            <person name="Saif S."/>
            <person name="Shea T."/>
            <person name="Sisk P."/>
            <person name="Sykes S."/>
            <person name="Wortman J."/>
            <person name="Nusbaum C."/>
            <person name="Birren B."/>
        </authorList>
    </citation>
    <scope>NUCLEOTIDE SEQUENCE [LARGE SCALE GENOMIC DNA]</scope>
    <source>
        <strain evidence="3 4">CBS 110553</strain>
    </source>
</reference>
<feature type="compositionally biased region" description="Basic and acidic residues" evidence="1">
    <location>
        <begin position="14"/>
        <end position="32"/>
    </location>
</feature>
<gene>
    <name evidence="3" type="ORF">A1O5_05265</name>
</gene>
<dbReference type="Proteomes" id="UP000019471">
    <property type="component" value="Unassembled WGS sequence"/>
</dbReference>
<dbReference type="OrthoDB" id="3596604at2759"/>
<feature type="transmembrane region" description="Helical" evidence="2">
    <location>
        <begin position="141"/>
        <end position="167"/>
    </location>
</feature>
<evidence type="ECO:0000256" key="2">
    <source>
        <dbReference type="SAM" id="Phobius"/>
    </source>
</evidence>
<dbReference type="HOGENOM" id="CLU_020820_0_0_1"/>
<feature type="compositionally biased region" description="Pro residues" evidence="1">
    <location>
        <begin position="54"/>
        <end position="63"/>
    </location>
</feature>
<evidence type="ECO:0000313" key="4">
    <source>
        <dbReference type="Proteomes" id="UP000019471"/>
    </source>
</evidence>
<proteinExistence type="predicted"/>
<feature type="transmembrane region" description="Helical" evidence="2">
    <location>
        <begin position="579"/>
        <end position="604"/>
    </location>
</feature>
<feature type="transmembrane region" description="Helical" evidence="2">
    <location>
        <begin position="254"/>
        <end position="277"/>
    </location>
</feature>
<protein>
    <submittedName>
        <fullName evidence="3">Uncharacterized protein</fullName>
    </submittedName>
</protein>
<feature type="transmembrane region" description="Helical" evidence="2">
    <location>
        <begin position="179"/>
        <end position="199"/>
    </location>
</feature>
<feature type="compositionally biased region" description="Acidic residues" evidence="1">
    <location>
        <begin position="442"/>
        <end position="458"/>
    </location>
</feature>
<keyword evidence="4" id="KW-1185">Reference proteome</keyword>
<keyword evidence="2" id="KW-0472">Membrane</keyword>
<accession>W9WTD9</accession>
<evidence type="ECO:0000313" key="3">
    <source>
        <dbReference type="EMBL" id="EXJ71457.1"/>
    </source>
</evidence>
<organism evidence="3 4">
    <name type="scientific">Cladophialophora psammophila CBS 110553</name>
    <dbReference type="NCBI Taxonomy" id="1182543"/>
    <lineage>
        <taxon>Eukaryota</taxon>
        <taxon>Fungi</taxon>
        <taxon>Dikarya</taxon>
        <taxon>Ascomycota</taxon>
        <taxon>Pezizomycotina</taxon>
        <taxon>Eurotiomycetes</taxon>
        <taxon>Chaetothyriomycetidae</taxon>
        <taxon>Chaetothyriales</taxon>
        <taxon>Herpotrichiellaceae</taxon>
        <taxon>Cladophialophora</taxon>
    </lineage>
</organism>
<dbReference type="GeneID" id="19189983"/>
<dbReference type="EMBL" id="AMGX01000007">
    <property type="protein sequence ID" value="EXJ71457.1"/>
    <property type="molecule type" value="Genomic_DNA"/>
</dbReference>
<keyword evidence="2" id="KW-1133">Transmembrane helix</keyword>
<keyword evidence="2" id="KW-0812">Transmembrane</keyword>
<comment type="caution">
    <text evidence="3">The sequence shown here is derived from an EMBL/GenBank/DDBJ whole genome shotgun (WGS) entry which is preliminary data.</text>
</comment>